<evidence type="ECO:0000256" key="10">
    <source>
        <dbReference type="ARBA" id="ARBA00023012"/>
    </source>
</evidence>
<dbReference type="GO" id="GO:0000287">
    <property type="term" value="F:magnesium ion binding"/>
    <property type="evidence" value="ECO:0007669"/>
    <property type="project" value="UniProtKB-ARBA"/>
</dbReference>
<dbReference type="GO" id="GO:0070025">
    <property type="term" value="F:carbon monoxide binding"/>
    <property type="evidence" value="ECO:0007669"/>
    <property type="project" value="UniProtKB-ARBA"/>
</dbReference>
<keyword evidence="6" id="KW-0479">Metal-binding</keyword>
<evidence type="ECO:0000256" key="3">
    <source>
        <dbReference type="ARBA" id="ARBA00022490"/>
    </source>
</evidence>
<dbReference type="PANTHER" id="PTHR24421:SF56">
    <property type="entry name" value="OXYGEN SENSOR HISTIDINE KINASE RESPONSE REGULATOR DOST"/>
    <property type="match status" value="1"/>
</dbReference>
<evidence type="ECO:0000256" key="6">
    <source>
        <dbReference type="ARBA" id="ARBA00022723"/>
    </source>
</evidence>
<dbReference type="SUPFAM" id="SSF55874">
    <property type="entry name" value="ATPase domain of HSP90 chaperone/DNA topoisomerase II/histidine kinase"/>
    <property type="match status" value="1"/>
</dbReference>
<dbReference type="OrthoDB" id="5241249at2"/>
<keyword evidence="7" id="KW-0418">Kinase</keyword>
<dbReference type="GO" id="GO:0016020">
    <property type="term" value="C:membrane"/>
    <property type="evidence" value="ECO:0007669"/>
    <property type="project" value="InterPro"/>
</dbReference>
<dbReference type="GO" id="GO:0000155">
    <property type="term" value="F:phosphorelay sensor kinase activity"/>
    <property type="evidence" value="ECO:0007669"/>
    <property type="project" value="InterPro"/>
</dbReference>
<dbReference type="Pfam" id="PF02518">
    <property type="entry name" value="HATPase_c"/>
    <property type="match status" value="1"/>
</dbReference>
<keyword evidence="8" id="KW-0460">Magnesium</keyword>
<dbReference type="Gene3D" id="3.30.565.10">
    <property type="entry name" value="Histidine kinase-like ATPase, C-terminal domain"/>
    <property type="match status" value="1"/>
</dbReference>
<dbReference type="SUPFAM" id="SSF55781">
    <property type="entry name" value="GAF domain-like"/>
    <property type="match status" value="2"/>
</dbReference>
<comment type="cofactor">
    <cofactor evidence="2">
        <name>heme</name>
        <dbReference type="ChEBI" id="CHEBI:30413"/>
    </cofactor>
</comment>
<protein>
    <submittedName>
        <fullName evidence="13">GAF domain-containing protein</fullName>
    </submittedName>
</protein>
<proteinExistence type="predicted"/>
<dbReference type="GO" id="GO:0046983">
    <property type="term" value="F:protein dimerization activity"/>
    <property type="evidence" value="ECO:0007669"/>
    <property type="project" value="InterPro"/>
</dbReference>
<keyword evidence="5" id="KW-0808">Transferase</keyword>
<dbReference type="FunFam" id="3.30.450.40:FF:000052">
    <property type="entry name" value="Oxygen sensor histidine kinase response regulator DevS/DosS"/>
    <property type="match status" value="1"/>
</dbReference>
<dbReference type="InterPro" id="IPR011712">
    <property type="entry name" value="Sig_transdc_His_kin_sub3_dim/P"/>
</dbReference>
<dbReference type="GO" id="GO:0005524">
    <property type="term" value="F:ATP binding"/>
    <property type="evidence" value="ECO:0007669"/>
    <property type="project" value="UniProtKB-ARBA"/>
</dbReference>
<evidence type="ECO:0000259" key="12">
    <source>
        <dbReference type="SMART" id="SM00387"/>
    </source>
</evidence>
<accession>A0A1H3AQY4</accession>
<dbReference type="GO" id="GO:0020037">
    <property type="term" value="F:heme binding"/>
    <property type="evidence" value="ECO:0007669"/>
    <property type="project" value="UniProtKB-ARBA"/>
</dbReference>
<dbReference type="InterPro" id="IPR050482">
    <property type="entry name" value="Sensor_HK_TwoCompSys"/>
</dbReference>
<gene>
    <name evidence="13" type="ORF">SAMN05660209_00123</name>
</gene>
<dbReference type="Pfam" id="PF07730">
    <property type="entry name" value="HisKA_3"/>
    <property type="match status" value="1"/>
</dbReference>
<evidence type="ECO:0000256" key="8">
    <source>
        <dbReference type="ARBA" id="ARBA00022842"/>
    </source>
</evidence>
<dbReference type="PANTHER" id="PTHR24421">
    <property type="entry name" value="NITRATE/NITRITE SENSOR PROTEIN NARX-RELATED"/>
    <property type="match status" value="1"/>
</dbReference>
<evidence type="ECO:0000256" key="4">
    <source>
        <dbReference type="ARBA" id="ARBA00022553"/>
    </source>
</evidence>
<dbReference type="AlphaFoldDB" id="A0A1H3AQY4"/>
<dbReference type="Gene3D" id="1.20.5.1930">
    <property type="match status" value="1"/>
</dbReference>
<dbReference type="SMART" id="SM00387">
    <property type="entry name" value="HATPase_c"/>
    <property type="match status" value="1"/>
</dbReference>
<dbReference type="Proteomes" id="UP000198921">
    <property type="component" value="Unassembled WGS sequence"/>
</dbReference>
<evidence type="ECO:0000313" key="14">
    <source>
        <dbReference type="Proteomes" id="UP000198921"/>
    </source>
</evidence>
<evidence type="ECO:0000256" key="1">
    <source>
        <dbReference type="ARBA" id="ARBA00001946"/>
    </source>
</evidence>
<dbReference type="GO" id="GO:0019826">
    <property type="term" value="F:oxygen sensor activity"/>
    <property type="evidence" value="ECO:0007669"/>
    <property type="project" value="UniProtKB-ARBA"/>
</dbReference>
<name>A0A1H3AQY4_9ACTN</name>
<dbReference type="Gene3D" id="3.30.450.40">
    <property type="match status" value="2"/>
</dbReference>
<dbReference type="STRING" id="1137993.SAMN05660209_00123"/>
<evidence type="ECO:0000256" key="5">
    <source>
        <dbReference type="ARBA" id="ARBA00022679"/>
    </source>
</evidence>
<dbReference type="GO" id="GO:0070483">
    <property type="term" value="P:detection of hypoxia"/>
    <property type="evidence" value="ECO:0007669"/>
    <property type="project" value="UniProtKB-ARBA"/>
</dbReference>
<dbReference type="GO" id="GO:0070026">
    <property type="term" value="F:nitric oxide binding"/>
    <property type="evidence" value="ECO:0007669"/>
    <property type="project" value="UniProtKB-ARBA"/>
</dbReference>
<dbReference type="InterPro" id="IPR003594">
    <property type="entry name" value="HATPase_dom"/>
</dbReference>
<keyword evidence="4" id="KW-0597">Phosphoprotein</keyword>
<organism evidence="13 14">
    <name type="scientific">Geodermatophilus africanus</name>
    <dbReference type="NCBI Taxonomy" id="1137993"/>
    <lineage>
        <taxon>Bacteria</taxon>
        <taxon>Bacillati</taxon>
        <taxon>Actinomycetota</taxon>
        <taxon>Actinomycetes</taxon>
        <taxon>Geodermatophilales</taxon>
        <taxon>Geodermatophilaceae</taxon>
        <taxon>Geodermatophilus</taxon>
    </lineage>
</organism>
<dbReference type="GO" id="GO:0019825">
    <property type="term" value="F:oxygen binding"/>
    <property type="evidence" value="ECO:0007669"/>
    <property type="project" value="UniProtKB-ARBA"/>
</dbReference>
<feature type="domain" description="GAF" evidence="11">
    <location>
        <begin position="59"/>
        <end position="205"/>
    </location>
</feature>
<evidence type="ECO:0000256" key="9">
    <source>
        <dbReference type="ARBA" id="ARBA00023004"/>
    </source>
</evidence>
<dbReference type="InterPro" id="IPR029016">
    <property type="entry name" value="GAF-like_dom_sf"/>
</dbReference>
<keyword evidence="9" id="KW-0408">Iron</keyword>
<evidence type="ECO:0000256" key="2">
    <source>
        <dbReference type="ARBA" id="ARBA00001971"/>
    </source>
</evidence>
<dbReference type="EMBL" id="FNOT01000001">
    <property type="protein sequence ID" value="SDX31259.1"/>
    <property type="molecule type" value="Genomic_DNA"/>
</dbReference>
<dbReference type="Pfam" id="PF13185">
    <property type="entry name" value="GAF_2"/>
    <property type="match status" value="1"/>
</dbReference>
<evidence type="ECO:0000256" key="7">
    <source>
        <dbReference type="ARBA" id="ARBA00022777"/>
    </source>
</evidence>
<dbReference type="InterPro" id="IPR003018">
    <property type="entry name" value="GAF"/>
</dbReference>
<evidence type="ECO:0000259" key="11">
    <source>
        <dbReference type="SMART" id="SM00065"/>
    </source>
</evidence>
<dbReference type="CDD" id="cd16917">
    <property type="entry name" value="HATPase_UhpB-NarQ-NarX-like"/>
    <property type="match status" value="1"/>
</dbReference>
<evidence type="ECO:0000313" key="13">
    <source>
        <dbReference type="EMBL" id="SDX31259.1"/>
    </source>
</evidence>
<comment type="cofactor">
    <cofactor evidence="1">
        <name>Mg(2+)</name>
        <dbReference type="ChEBI" id="CHEBI:18420"/>
    </cofactor>
</comment>
<keyword evidence="3" id="KW-0963">Cytoplasm</keyword>
<reference evidence="14" key="1">
    <citation type="submission" date="2016-10" db="EMBL/GenBank/DDBJ databases">
        <authorList>
            <person name="Varghese N."/>
            <person name="Submissions S."/>
        </authorList>
    </citation>
    <scope>NUCLEOTIDE SEQUENCE [LARGE SCALE GENOMIC DNA]</scope>
    <source>
        <strain evidence="14">DSM 45422</strain>
    </source>
</reference>
<feature type="domain" description="Histidine kinase/HSP90-like ATPase" evidence="12">
    <location>
        <begin position="484"/>
        <end position="572"/>
    </location>
</feature>
<keyword evidence="14" id="KW-1185">Reference proteome</keyword>
<dbReference type="InterPro" id="IPR036890">
    <property type="entry name" value="HATPase_C_sf"/>
</dbReference>
<feature type="domain" description="GAF" evidence="11">
    <location>
        <begin position="226"/>
        <end position="372"/>
    </location>
</feature>
<sequence>MPTRPHTARPDSPADSPLAGMRLTELLEEVQDRLATVARTQARVQHLLDAFLTVSTGLDLETTLRRIVEAATDLVEARYGALGVLAPEGGLAAFIHVGIDDELGARMGHLPEGKGVLGQLIREPHPLRIADLGRHPASVGFPAHHPAMGTFLGVPVLVRGEVFGNLYLTEKRSGEFTAEDEAVLTALAGAAGIAIDNARLYEEAEERRRWTTAISDVRAGLLDAPSPDEALRLVATRVRELTRAEGAWIVVGPSPDDGAFEVRVQVGEGLDDLTGRRLTTEDDPVLEAVAAADGVVTVDLRGTEYRGPNDDMDWGPCIAVPLRGTQSEQAVVIAARRAGAPAFDATTAPLVAAFVDQSAAALDLAARQRVARQLDVYEDRDRIARDLHDHVIQRVFAAGLSLQSVIPRVQDPDAQRRIGAVIGQLDETVRDIRTTIFDLHSTADVDRSTSLRRRVLDVVTETAGPDLRPTVRTSGAVDSLVTGDLAVDVEAVTREAVSNAARHSGADHVTVTLDVTDEVVLEVTDDGRGIDPRAARSGLRNVEQRAVRRGGGASAEALPEGGTRLRWWAPLR</sequence>
<keyword evidence="10" id="KW-0902">Two-component regulatory system</keyword>
<dbReference type="SMART" id="SM00065">
    <property type="entry name" value="GAF"/>
    <property type="match status" value="2"/>
</dbReference>